<keyword evidence="4" id="KW-1185">Reference proteome</keyword>
<name>A0A9W6I3M9_9ACTN</name>
<dbReference type="RefSeq" id="WP_271219059.1">
    <property type="nucleotide sequence ID" value="NZ_BAAAVD010000032.1"/>
</dbReference>
<dbReference type="Proteomes" id="UP001143474">
    <property type="component" value="Unassembled WGS sequence"/>
</dbReference>
<keyword evidence="2" id="KW-0472">Membrane</keyword>
<dbReference type="AlphaFoldDB" id="A0A9W6I3M9"/>
<sequence>MSHTEHDLRELLAARSEGGRGGPARLDEIVARGRRIRRRRGWAAAGTVAAAFAVLAVLVPSLLSGVSGANGRRSDIAARVGETERAPREEGVRLAGARSENTAKVERLSVTPRSDETSYRVNCAEGWAFVRLGDQVDGGVCGAHDTQWTLSGSLDEAREGVPATVEAFTVPASQVPQDVRERSDGTLSSGDFDRMLADSAPREALWEIAIHDGGVSSMSCSPDICLDSGTLPAAHGERNLAGLPNGHQIEGRRLTEINRRVAFAPALHGGARVYVRCEGEELHAFIWAGKGGDDGVLAKSLPCGAKPALWEFSADGPTDVTVAVIRRDRVPDGVDFVSDLRVASDRANLLLRKLTPEAGKWEVSIQQWDEPESKVRVSEGPEGRSYTFGD</sequence>
<feature type="compositionally biased region" description="Basic and acidic residues" evidence="1">
    <location>
        <begin position="371"/>
        <end position="382"/>
    </location>
</feature>
<dbReference type="EMBL" id="BSEV01000008">
    <property type="protein sequence ID" value="GLK10649.1"/>
    <property type="molecule type" value="Genomic_DNA"/>
</dbReference>
<protein>
    <submittedName>
        <fullName evidence="3">Uncharacterized protein</fullName>
    </submittedName>
</protein>
<gene>
    <name evidence="3" type="ORF">GCM10017600_40550</name>
</gene>
<keyword evidence="2" id="KW-1133">Transmembrane helix</keyword>
<evidence type="ECO:0000313" key="3">
    <source>
        <dbReference type="EMBL" id="GLK10649.1"/>
    </source>
</evidence>
<evidence type="ECO:0000256" key="1">
    <source>
        <dbReference type="SAM" id="MobiDB-lite"/>
    </source>
</evidence>
<reference evidence="3" key="2">
    <citation type="submission" date="2023-01" db="EMBL/GenBank/DDBJ databases">
        <authorList>
            <person name="Sun Q."/>
            <person name="Evtushenko L."/>
        </authorList>
    </citation>
    <scope>NUCLEOTIDE SEQUENCE</scope>
    <source>
        <strain evidence="3">VKM Ac-2007</strain>
    </source>
</reference>
<comment type="caution">
    <text evidence="3">The sequence shown here is derived from an EMBL/GenBank/DDBJ whole genome shotgun (WGS) entry which is preliminary data.</text>
</comment>
<proteinExistence type="predicted"/>
<feature type="transmembrane region" description="Helical" evidence="2">
    <location>
        <begin position="42"/>
        <end position="63"/>
    </location>
</feature>
<keyword evidence="2" id="KW-0812">Transmembrane</keyword>
<feature type="region of interest" description="Disordered" evidence="1">
    <location>
        <begin position="371"/>
        <end position="390"/>
    </location>
</feature>
<evidence type="ECO:0000256" key="2">
    <source>
        <dbReference type="SAM" id="Phobius"/>
    </source>
</evidence>
<evidence type="ECO:0000313" key="4">
    <source>
        <dbReference type="Proteomes" id="UP001143474"/>
    </source>
</evidence>
<accession>A0A9W6I3M9</accession>
<organism evidence="3 4">
    <name type="scientific">Streptosporangium carneum</name>
    <dbReference type="NCBI Taxonomy" id="47481"/>
    <lineage>
        <taxon>Bacteria</taxon>
        <taxon>Bacillati</taxon>
        <taxon>Actinomycetota</taxon>
        <taxon>Actinomycetes</taxon>
        <taxon>Streptosporangiales</taxon>
        <taxon>Streptosporangiaceae</taxon>
        <taxon>Streptosporangium</taxon>
    </lineage>
</organism>
<reference evidence="3" key="1">
    <citation type="journal article" date="2014" name="Int. J. Syst. Evol. Microbiol.">
        <title>Complete genome sequence of Corynebacterium casei LMG S-19264T (=DSM 44701T), isolated from a smear-ripened cheese.</title>
        <authorList>
            <consortium name="US DOE Joint Genome Institute (JGI-PGF)"/>
            <person name="Walter F."/>
            <person name="Albersmeier A."/>
            <person name="Kalinowski J."/>
            <person name="Ruckert C."/>
        </authorList>
    </citation>
    <scope>NUCLEOTIDE SEQUENCE</scope>
    <source>
        <strain evidence="3">VKM Ac-2007</strain>
    </source>
</reference>